<feature type="domain" description="MDMPI C-terminal" evidence="1">
    <location>
        <begin position="141"/>
        <end position="230"/>
    </location>
</feature>
<keyword evidence="3" id="KW-0413">Isomerase</keyword>
<keyword evidence="4" id="KW-1185">Reference proteome</keyword>
<dbReference type="InterPro" id="IPR034660">
    <property type="entry name" value="DinB/YfiT-like"/>
</dbReference>
<dbReference type="PANTHER" id="PTHR40758">
    <property type="entry name" value="CONSERVED PROTEIN"/>
    <property type="match status" value="1"/>
</dbReference>
<evidence type="ECO:0000259" key="1">
    <source>
        <dbReference type="Pfam" id="PF07398"/>
    </source>
</evidence>
<feature type="domain" description="Mycothiol-dependent maleylpyruvate isomerase metal-binding" evidence="2">
    <location>
        <begin position="11"/>
        <end position="128"/>
    </location>
</feature>
<dbReference type="SUPFAM" id="SSF109854">
    <property type="entry name" value="DinB/YfiT-like putative metalloenzymes"/>
    <property type="match status" value="1"/>
</dbReference>
<dbReference type="NCBIfam" id="TIGR03083">
    <property type="entry name" value="maleylpyruvate isomerase family mycothiol-dependent enzyme"/>
    <property type="match status" value="1"/>
</dbReference>
<evidence type="ECO:0000313" key="4">
    <source>
        <dbReference type="Proteomes" id="UP001197247"/>
    </source>
</evidence>
<dbReference type="GO" id="GO:0016853">
    <property type="term" value="F:isomerase activity"/>
    <property type="evidence" value="ECO:0007669"/>
    <property type="project" value="UniProtKB-KW"/>
</dbReference>
<evidence type="ECO:0000313" key="3">
    <source>
        <dbReference type="EMBL" id="MBT0772608.1"/>
    </source>
</evidence>
<sequence>MTEINFLAVVERETERFAVMLETADLGVPVPTCPGWSLHDLADHVGGVHRWARHAIVEGVEGDDPPAAPGDRAGLVDWYRESAAGLLAALRELPADAPAWHFGTGPQVAGWWRRRQAHEITMHLWDARNALGGGEPVDPVLAADGVDEARHVFFPRQVRLGRMPALDRSLAVVVAETGRRHVFSGDGTGTSGEEPADATVTGPAEALLLALWHRIPADDPRLLVEGDRSAAIEVLSAKVTA</sequence>
<comment type="caution">
    <text evidence="3">The sequence shown here is derived from an EMBL/GenBank/DDBJ whole genome shotgun (WGS) entry which is preliminary data.</text>
</comment>
<proteinExistence type="predicted"/>
<gene>
    <name evidence="3" type="ORF">KIH74_26935</name>
</gene>
<reference evidence="3 4" key="1">
    <citation type="submission" date="2021-05" db="EMBL/GenBank/DDBJ databases">
        <title>Kineosporia and Streptomyces sp. nov. two new marine actinobacteria isolated from Coral.</title>
        <authorList>
            <person name="Buangrab K."/>
            <person name="Sutthacheep M."/>
            <person name="Yeemin T."/>
            <person name="Harunari E."/>
            <person name="Igarashi Y."/>
            <person name="Kanchanasin P."/>
            <person name="Tanasupawat S."/>
            <person name="Phongsopitanun W."/>
        </authorList>
    </citation>
    <scope>NUCLEOTIDE SEQUENCE [LARGE SCALE GENOMIC DNA]</scope>
    <source>
        <strain evidence="3 4">J2-2</strain>
    </source>
</reference>
<dbReference type="InterPro" id="IPR010872">
    <property type="entry name" value="MDMPI_C-term_domain"/>
</dbReference>
<accession>A0ABS5TND4</accession>
<evidence type="ECO:0000259" key="2">
    <source>
        <dbReference type="Pfam" id="PF11716"/>
    </source>
</evidence>
<dbReference type="Pfam" id="PF11716">
    <property type="entry name" value="MDMPI_N"/>
    <property type="match status" value="1"/>
</dbReference>
<protein>
    <submittedName>
        <fullName evidence="3">Maleylpyruvate isomerase family mycothiol-dependent enzyme</fullName>
    </submittedName>
</protein>
<name>A0ABS5TND4_9ACTN</name>
<dbReference type="PANTHER" id="PTHR40758:SF1">
    <property type="entry name" value="CONSERVED PROTEIN"/>
    <property type="match status" value="1"/>
</dbReference>
<dbReference type="Pfam" id="PF07398">
    <property type="entry name" value="MDMPI_C"/>
    <property type="match status" value="1"/>
</dbReference>
<organism evidence="3 4">
    <name type="scientific">Kineosporia corallincola</name>
    <dbReference type="NCBI Taxonomy" id="2835133"/>
    <lineage>
        <taxon>Bacteria</taxon>
        <taxon>Bacillati</taxon>
        <taxon>Actinomycetota</taxon>
        <taxon>Actinomycetes</taxon>
        <taxon>Kineosporiales</taxon>
        <taxon>Kineosporiaceae</taxon>
        <taxon>Kineosporia</taxon>
    </lineage>
</organism>
<dbReference type="RefSeq" id="WP_214159152.1">
    <property type="nucleotide sequence ID" value="NZ_JAHBAY010000013.1"/>
</dbReference>
<dbReference type="Proteomes" id="UP001197247">
    <property type="component" value="Unassembled WGS sequence"/>
</dbReference>
<dbReference type="Gene3D" id="1.20.120.450">
    <property type="entry name" value="dinb family like domain"/>
    <property type="match status" value="1"/>
</dbReference>
<dbReference type="InterPro" id="IPR017517">
    <property type="entry name" value="Maleyloyr_isom"/>
</dbReference>
<dbReference type="EMBL" id="JAHBAY010000013">
    <property type="protein sequence ID" value="MBT0772608.1"/>
    <property type="molecule type" value="Genomic_DNA"/>
</dbReference>
<dbReference type="InterPro" id="IPR024344">
    <property type="entry name" value="MDMPI_metal-binding"/>
</dbReference>